<name>A0ABT7BWI9_9CYAN</name>
<proteinExistence type="predicted"/>
<dbReference type="EMBL" id="JAQOSQ010000008">
    <property type="protein sequence ID" value="MDJ1183564.1"/>
    <property type="molecule type" value="Genomic_DNA"/>
</dbReference>
<accession>A0ABT7BWI9</accession>
<evidence type="ECO:0000313" key="2">
    <source>
        <dbReference type="EMBL" id="MDJ1183564.1"/>
    </source>
</evidence>
<organism evidence="2 3">
    <name type="scientific">Roseofilum casamattae BLCC-M143</name>
    <dbReference type="NCBI Taxonomy" id="3022442"/>
    <lineage>
        <taxon>Bacteria</taxon>
        <taxon>Bacillati</taxon>
        <taxon>Cyanobacteriota</taxon>
        <taxon>Cyanophyceae</taxon>
        <taxon>Desertifilales</taxon>
        <taxon>Desertifilaceae</taxon>
        <taxon>Roseofilum</taxon>
        <taxon>Roseofilum casamattae</taxon>
    </lineage>
</organism>
<protein>
    <submittedName>
        <fullName evidence="2">DUF2996 domain-containing protein</fullName>
    </submittedName>
</protein>
<comment type="caution">
    <text evidence="2">The sequence shown here is derived from an EMBL/GenBank/DDBJ whole genome shotgun (WGS) entry which is preliminary data.</text>
</comment>
<dbReference type="Proteomes" id="UP001232992">
    <property type="component" value="Unassembled WGS sequence"/>
</dbReference>
<dbReference type="PANTHER" id="PTHR36341:SF3">
    <property type="entry name" value="DUF2996 FAMILY PROTEIN"/>
    <property type="match status" value="1"/>
</dbReference>
<evidence type="ECO:0000313" key="3">
    <source>
        <dbReference type="Proteomes" id="UP001232992"/>
    </source>
</evidence>
<dbReference type="Pfam" id="PF11210">
    <property type="entry name" value="DUF2996"/>
    <property type="match status" value="1"/>
</dbReference>
<evidence type="ECO:0000256" key="1">
    <source>
        <dbReference type="SAM" id="MobiDB-lite"/>
    </source>
</evidence>
<sequence length="141" mass="15762">MADEQTKAPAPKKEKPPAPETKPFAEFIEQDYLPALQTGLEKQGLSDLKLSFTKAKISVRGLENEPPCSQVIGTWQGGVNQFNIYFFNSDIKGQRGFSCTRNGYQPGTLEPFLIDEKKITLNLLVFGVVTRLNGQKWLTLN</sequence>
<feature type="compositionally biased region" description="Basic and acidic residues" evidence="1">
    <location>
        <begin position="1"/>
        <end position="17"/>
    </location>
</feature>
<dbReference type="InterPro" id="IPR021374">
    <property type="entry name" value="DUF2996"/>
</dbReference>
<gene>
    <name evidence="2" type="ORF">PMH09_10170</name>
</gene>
<keyword evidence="3" id="KW-1185">Reference proteome</keyword>
<reference evidence="2 3" key="1">
    <citation type="submission" date="2023-01" db="EMBL/GenBank/DDBJ databases">
        <title>Novel diversity within Roseofilum (Cyanobacteria; Desertifilaceae) from marine benthic mats with descriptions of four novel species.</title>
        <authorList>
            <person name="Wang Y."/>
            <person name="Berthold D.E."/>
            <person name="Hu J."/>
            <person name="Lefler F.W."/>
            <person name="Laughinghouse H.D. IV."/>
        </authorList>
    </citation>
    <scope>NUCLEOTIDE SEQUENCE [LARGE SCALE GENOMIC DNA]</scope>
    <source>
        <strain evidence="2 3">BLCC-M143</strain>
    </source>
</reference>
<dbReference type="PANTHER" id="PTHR36341">
    <property type="entry name" value="DUF2996 FAMILY PROTEIN"/>
    <property type="match status" value="1"/>
</dbReference>
<feature type="region of interest" description="Disordered" evidence="1">
    <location>
        <begin position="1"/>
        <end position="21"/>
    </location>
</feature>